<evidence type="ECO:0000313" key="1">
    <source>
        <dbReference type="EMBL" id="KAA6350905.1"/>
    </source>
</evidence>
<accession>A0A5J4T0K6</accession>
<organism evidence="1">
    <name type="scientific">termite gut metagenome</name>
    <dbReference type="NCBI Taxonomy" id="433724"/>
    <lineage>
        <taxon>unclassified sequences</taxon>
        <taxon>metagenomes</taxon>
        <taxon>organismal metagenomes</taxon>
    </lineage>
</organism>
<protein>
    <submittedName>
        <fullName evidence="1">Uncharacterized protein</fullName>
    </submittedName>
</protein>
<proteinExistence type="predicted"/>
<gene>
    <name evidence="1" type="ORF">EZS27_001752</name>
</gene>
<reference evidence="1" key="1">
    <citation type="submission" date="2019-03" db="EMBL/GenBank/DDBJ databases">
        <title>Single cell metagenomics reveals metabolic interactions within the superorganism composed of flagellate Streblomastix strix and complex community of Bacteroidetes bacteria on its surface.</title>
        <authorList>
            <person name="Treitli S.C."/>
            <person name="Kolisko M."/>
            <person name="Husnik F."/>
            <person name="Keeling P."/>
            <person name="Hampl V."/>
        </authorList>
    </citation>
    <scope>NUCLEOTIDE SEQUENCE</scope>
    <source>
        <strain evidence="1">STM</strain>
    </source>
</reference>
<name>A0A5J4T0K6_9ZZZZ</name>
<sequence>MKINFNVHFKDYKGVELPEKISDVVAAALFAVGTNPDTPVGKEEKYKAFKLSQKIISGEGLTDVGVEDLSFIKQVASHSLTAGAYGQLVDLIEGND</sequence>
<dbReference type="AlphaFoldDB" id="A0A5J4T0K6"/>
<comment type="caution">
    <text evidence="1">The sequence shown here is derived from an EMBL/GenBank/DDBJ whole genome shotgun (WGS) entry which is preliminary data.</text>
</comment>
<dbReference type="EMBL" id="SNRY01000021">
    <property type="protein sequence ID" value="KAA6350905.1"/>
    <property type="molecule type" value="Genomic_DNA"/>
</dbReference>